<accession>A0AA39WFE2</accession>
<proteinExistence type="predicted"/>
<dbReference type="EMBL" id="JAULSU010000006">
    <property type="protein sequence ID" value="KAK0614367.1"/>
    <property type="molecule type" value="Genomic_DNA"/>
</dbReference>
<gene>
    <name evidence="2" type="ORF">B0T14DRAFT_499652</name>
</gene>
<dbReference type="Pfam" id="PF05705">
    <property type="entry name" value="DUF829"/>
    <property type="match status" value="1"/>
</dbReference>
<feature type="region of interest" description="Disordered" evidence="1">
    <location>
        <begin position="107"/>
        <end position="127"/>
    </location>
</feature>
<feature type="compositionally biased region" description="Low complexity" evidence="1">
    <location>
        <begin position="110"/>
        <end position="120"/>
    </location>
</feature>
<dbReference type="InterPro" id="IPR008547">
    <property type="entry name" value="DUF829_TMEM53"/>
</dbReference>
<evidence type="ECO:0000313" key="2">
    <source>
        <dbReference type="EMBL" id="KAK0614367.1"/>
    </source>
</evidence>
<dbReference type="PANTHER" id="PTHR12265:SF40">
    <property type="entry name" value="DUF829-DOMAIN-CONTAINING PROTEIN"/>
    <property type="match status" value="1"/>
</dbReference>
<name>A0AA39WFE2_9PEZI</name>
<organism evidence="2 3">
    <name type="scientific">Immersiella caudata</name>
    <dbReference type="NCBI Taxonomy" id="314043"/>
    <lineage>
        <taxon>Eukaryota</taxon>
        <taxon>Fungi</taxon>
        <taxon>Dikarya</taxon>
        <taxon>Ascomycota</taxon>
        <taxon>Pezizomycotina</taxon>
        <taxon>Sordariomycetes</taxon>
        <taxon>Sordariomycetidae</taxon>
        <taxon>Sordariales</taxon>
        <taxon>Lasiosphaeriaceae</taxon>
        <taxon>Immersiella</taxon>
    </lineage>
</organism>
<evidence type="ECO:0000256" key="1">
    <source>
        <dbReference type="SAM" id="MobiDB-lite"/>
    </source>
</evidence>
<evidence type="ECO:0000313" key="3">
    <source>
        <dbReference type="Proteomes" id="UP001175000"/>
    </source>
</evidence>
<reference evidence="2" key="1">
    <citation type="submission" date="2023-06" db="EMBL/GenBank/DDBJ databases">
        <title>Genome-scale phylogeny and comparative genomics of the fungal order Sordariales.</title>
        <authorList>
            <consortium name="Lawrence Berkeley National Laboratory"/>
            <person name="Hensen N."/>
            <person name="Bonometti L."/>
            <person name="Westerberg I."/>
            <person name="Brannstrom I.O."/>
            <person name="Guillou S."/>
            <person name="Cros-Aarteil S."/>
            <person name="Calhoun S."/>
            <person name="Haridas S."/>
            <person name="Kuo A."/>
            <person name="Mondo S."/>
            <person name="Pangilinan J."/>
            <person name="Riley R."/>
            <person name="Labutti K."/>
            <person name="Andreopoulos B."/>
            <person name="Lipzen A."/>
            <person name="Chen C."/>
            <person name="Yanf M."/>
            <person name="Daum C."/>
            <person name="Ng V."/>
            <person name="Clum A."/>
            <person name="Steindorff A."/>
            <person name="Ohm R."/>
            <person name="Martin F."/>
            <person name="Silar P."/>
            <person name="Natvig D."/>
            <person name="Lalanne C."/>
            <person name="Gautier V."/>
            <person name="Ament-Velasquez S.L."/>
            <person name="Kruys A."/>
            <person name="Hutchinson M.I."/>
            <person name="Powell A.J."/>
            <person name="Barry K."/>
            <person name="Miller A.N."/>
            <person name="Grigoriev I.V."/>
            <person name="Debuchy R."/>
            <person name="Gladieux P."/>
            <person name="Thoren M.H."/>
            <person name="Johannesson H."/>
        </authorList>
    </citation>
    <scope>NUCLEOTIDE SEQUENCE</scope>
    <source>
        <strain evidence="2">CBS 606.72</strain>
    </source>
</reference>
<keyword evidence="3" id="KW-1185">Reference proteome</keyword>
<comment type="caution">
    <text evidence="2">The sequence shown here is derived from an EMBL/GenBank/DDBJ whole genome shotgun (WGS) entry which is preliminary data.</text>
</comment>
<sequence length="296" mass="32760">MASNAPTTGANPLSFMTRLSPDIYHLRHLNPPCGPGSGSAPELILIASWMGAREAHIAKYIDPHRSLYSSSEILLLRSEPGHFTRPAKCRKAIQDAAVPVLRAAIPPLASSSGSDTDNTGGTKGRPPPRLLIHVFSGGGSFSLFHLRTLVELPAHAVVYDSAPPQYHYKESYGAISASLPSRNLQLLLAPVVHFWCLLWFLQHRVFDTRGGGPLGRIAAAHNEREGRAEGEVRRGYAYSEGDQFVGWRDVEWHGEEARRRGFEVAMEKFEGSGHVNHARVDAERYWGLVRWAWEGR</sequence>
<protein>
    <submittedName>
        <fullName evidence="2">Uncharacterized protein</fullName>
    </submittedName>
</protein>
<dbReference type="Proteomes" id="UP001175000">
    <property type="component" value="Unassembled WGS sequence"/>
</dbReference>
<dbReference type="PANTHER" id="PTHR12265">
    <property type="entry name" value="TRANSMEMBRANE PROTEIN 53"/>
    <property type="match status" value="1"/>
</dbReference>
<dbReference type="AlphaFoldDB" id="A0AA39WFE2"/>